<dbReference type="AlphaFoldDB" id="A0A3B0ZIV0"/>
<organism evidence="5">
    <name type="scientific">hydrothermal vent metagenome</name>
    <dbReference type="NCBI Taxonomy" id="652676"/>
    <lineage>
        <taxon>unclassified sequences</taxon>
        <taxon>metagenomes</taxon>
        <taxon>ecological metagenomes</taxon>
    </lineage>
</organism>
<sequence>MSRTSNKRERLIDSADRLILKQGFKQTTLSDIAKDARVPLGNVYYYFKTKEEIGETIVHARIENTQQWLDACSTEDNPLDRLLKFLEYPACNRTDLAESGCTLGTLSYELRRTDTRLNKLSGSLINVMLEWSEQQFTAMGRADAGELALQFTSNLQGMCLISNSLNDPEIIDRMVEYTRKWLLSL</sequence>
<dbReference type="Pfam" id="PF00440">
    <property type="entry name" value="TetR_N"/>
    <property type="match status" value="1"/>
</dbReference>
<protein>
    <submittedName>
        <fullName evidence="5">Transcriptional regulator, AcrR family</fullName>
    </submittedName>
</protein>
<proteinExistence type="predicted"/>
<evidence type="ECO:0000256" key="3">
    <source>
        <dbReference type="ARBA" id="ARBA00023163"/>
    </source>
</evidence>
<evidence type="ECO:0000256" key="2">
    <source>
        <dbReference type="ARBA" id="ARBA00023125"/>
    </source>
</evidence>
<keyword evidence="2" id="KW-0238">DNA-binding</keyword>
<reference evidence="5" key="1">
    <citation type="submission" date="2018-06" db="EMBL/GenBank/DDBJ databases">
        <authorList>
            <person name="Zhirakovskaya E."/>
        </authorList>
    </citation>
    <scope>NUCLEOTIDE SEQUENCE</scope>
</reference>
<dbReference type="Gene3D" id="1.10.357.10">
    <property type="entry name" value="Tetracycline Repressor, domain 2"/>
    <property type="match status" value="1"/>
</dbReference>
<dbReference type="InterPro" id="IPR001647">
    <property type="entry name" value="HTH_TetR"/>
</dbReference>
<dbReference type="GO" id="GO:0003677">
    <property type="term" value="F:DNA binding"/>
    <property type="evidence" value="ECO:0007669"/>
    <property type="project" value="UniProtKB-KW"/>
</dbReference>
<feature type="domain" description="HTH tetR-type" evidence="4">
    <location>
        <begin position="5"/>
        <end position="65"/>
    </location>
</feature>
<dbReference type="PANTHER" id="PTHR47506:SF6">
    <property type="entry name" value="HTH-TYPE TRANSCRIPTIONAL REPRESSOR NEMR"/>
    <property type="match status" value="1"/>
</dbReference>
<dbReference type="InterPro" id="IPR009057">
    <property type="entry name" value="Homeodomain-like_sf"/>
</dbReference>
<keyword evidence="1" id="KW-0805">Transcription regulation</keyword>
<dbReference type="SUPFAM" id="SSF46689">
    <property type="entry name" value="Homeodomain-like"/>
    <property type="match status" value="1"/>
</dbReference>
<dbReference type="SUPFAM" id="SSF48498">
    <property type="entry name" value="Tetracyclin repressor-like, C-terminal domain"/>
    <property type="match status" value="1"/>
</dbReference>
<gene>
    <name evidence="5" type="ORF">MNBD_GAMMA14-1363</name>
</gene>
<evidence type="ECO:0000259" key="4">
    <source>
        <dbReference type="PROSITE" id="PS50977"/>
    </source>
</evidence>
<dbReference type="InterPro" id="IPR036271">
    <property type="entry name" value="Tet_transcr_reg_TetR-rel_C_sf"/>
</dbReference>
<dbReference type="PROSITE" id="PS50977">
    <property type="entry name" value="HTH_TETR_2"/>
    <property type="match status" value="1"/>
</dbReference>
<accession>A0A3B0ZIV0</accession>
<dbReference type="PRINTS" id="PR00455">
    <property type="entry name" value="HTHTETR"/>
</dbReference>
<dbReference type="PANTHER" id="PTHR47506">
    <property type="entry name" value="TRANSCRIPTIONAL REGULATORY PROTEIN"/>
    <property type="match status" value="1"/>
</dbReference>
<evidence type="ECO:0000313" key="5">
    <source>
        <dbReference type="EMBL" id="VAW81214.1"/>
    </source>
</evidence>
<name>A0A3B0ZIV0_9ZZZZ</name>
<keyword evidence="3" id="KW-0804">Transcription</keyword>
<evidence type="ECO:0000256" key="1">
    <source>
        <dbReference type="ARBA" id="ARBA00023015"/>
    </source>
</evidence>
<dbReference type="EMBL" id="UOFM01000386">
    <property type="protein sequence ID" value="VAW81214.1"/>
    <property type="molecule type" value="Genomic_DNA"/>
</dbReference>